<proteinExistence type="predicted"/>
<feature type="domain" description="Glycosyltransferase family 28 N-terminal" evidence="4">
    <location>
        <begin position="5"/>
        <end position="138"/>
    </location>
</feature>
<feature type="transmembrane region" description="Helical" evidence="3">
    <location>
        <begin position="96"/>
        <end position="116"/>
    </location>
</feature>
<dbReference type="GO" id="GO:0016758">
    <property type="term" value="F:hexosyltransferase activity"/>
    <property type="evidence" value="ECO:0007669"/>
    <property type="project" value="InterPro"/>
</dbReference>
<evidence type="ECO:0000256" key="2">
    <source>
        <dbReference type="ARBA" id="ARBA00022679"/>
    </source>
</evidence>
<sequence length="248" mass="28893">MKKRILISTGGSGGHVIPALAFYDHLKENFEVFLILDKRGSKFINKKKYKFEIIPIPRLTLNLIKLPLTFIKLTISIFRSIFFLKNKKINMVLGTGGYMSVAICIAAKILNIKIYLFEPNMVIGRANKFLLKFSNKIFCYSDEIINFPKKNKNKIVFINHVLRNEIYNFDNYNKEKIENKIKLLVVGGSQGAKVFDENIKNSILDLSKKYKLMVYHQVSSSDFSSLEFFYKENNIQNKLFNFEENIFQ</sequence>
<reference evidence="6" key="1">
    <citation type="submission" date="2018-05" db="EMBL/GenBank/DDBJ databases">
        <authorList>
            <person name="Lanie J.A."/>
            <person name="Ng W.-L."/>
            <person name="Kazmierczak K.M."/>
            <person name="Andrzejewski T.M."/>
            <person name="Davidsen T.M."/>
            <person name="Wayne K.J."/>
            <person name="Tettelin H."/>
            <person name="Glass J.I."/>
            <person name="Rusch D."/>
            <person name="Podicherti R."/>
            <person name="Tsui H.-C.T."/>
            <person name="Winkler M.E."/>
        </authorList>
    </citation>
    <scope>NUCLEOTIDE SEQUENCE</scope>
</reference>
<evidence type="ECO:0000313" key="6">
    <source>
        <dbReference type="EMBL" id="SVD75362.1"/>
    </source>
</evidence>
<keyword evidence="1" id="KW-0328">Glycosyltransferase</keyword>
<dbReference type="InterPro" id="IPR007235">
    <property type="entry name" value="Glyco_trans_28_C"/>
</dbReference>
<evidence type="ECO:0000259" key="4">
    <source>
        <dbReference type="Pfam" id="PF03033"/>
    </source>
</evidence>
<dbReference type="InterPro" id="IPR004276">
    <property type="entry name" value="GlycoTrans_28_N"/>
</dbReference>
<dbReference type="Pfam" id="PF04101">
    <property type="entry name" value="Glyco_tran_28_C"/>
    <property type="match status" value="1"/>
</dbReference>
<keyword evidence="3" id="KW-0812">Transmembrane</keyword>
<dbReference type="Pfam" id="PF03033">
    <property type="entry name" value="Glyco_transf_28"/>
    <property type="match status" value="1"/>
</dbReference>
<dbReference type="Gene3D" id="3.40.50.2000">
    <property type="entry name" value="Glycogen Phosphorylase B"/>
    <property type="match status" value="1"/>
</dbReference>
<evidence type="ECO:0000256" key="3">
    <source>
        <dbReference type="SAM" id="Phobius"/>
    </source>
</evidence>
<organism evidence="6">
    <name type="scientific">marine metagenome</name>
    <dbReference type="NCBI Taxonomy" id="408172"/>
    <lineage>
        <taxon>unclassified sequences</taxon>
        <taxon>metagenomes</taxon>
        <taxon>ecological metagenomes</taxon>
    </lineage>
</organism>
<evidence type="ECO:0000259" key="5">
    <source>
        <dbReference type="Pfam" id="PF04101"/>
    </source>
</evidence>
<dbReference type="AlphaFoldDB" id="A0A382XW84"/>
<feature type="domain" description="Glycosyl transferase family 28 C-terminal" evidence="5">
    <location>
        <begin position="183"/>
        <end position="246"/>
    </location>
</feature>
<gene>
    <name evidence="6" type="ORF">METZ01_LOCUS428216</name>
</gene>
<feature type="non-terminal residue" evidence="6">
    <location>
        <position position="248"/>
    </location>
</feature>
<accession>A0A382XW84</accession>
<evidence type="ECO:0000256" key="1">
    <source>
        <dbReference type="ARBA" id="ARBA00022676"/>
    </source>
</evidence>
<keyword evidence="3" id="KW-0472">Membrane</keyword>
<keyword evidence="2" id="KW-0808">Transferase</keyword>
<name>A0A382XW84_9ZZZZ</name>
<dbReference type="CDD" id="cd03785">
    <property type="entry name" value="GT28_MurG"/>
    <property type="match status" value="1"/>
</dbReference>
<dbReference type="PANTHER" id="PTHR21015:SF22">
    <property type="entry name" value="GLYCOSYLTRANSFERASE"/>
    <property type="match status" value="1"/>
</dbReference>
<evidence type="ECO:0008006" key="7">
    <source>
        <dbReference type="Google" id="ProtNLM"/>
    </source>
</evidence>
<keyword evidence="3" id="KW-1133">Transmembrane helix</keyword>
<dbReference type="GO" id="GO:0005975">
    <property type="term" value="P:carbohydrate metabolic process"/>
    <property type="evidence" value="ECO:0007669"/>
    <property type="project" value="InterPro"/>
</dbReference>
<dbReference type="EMBL" id="UINC01171023">
    <property type="protein sequence ID" value="SVD75362.1"/>
    <property type="molecule type" value="Genomic_DNA"/>
</dbReference>
<protein>
    <recommendedName>
        <fullName evidence="7">Glycosyltransferase family 28 N-terminal domain-containing protein</fullName>
    </recommendedName>
</protein>
<dbReference type="PANTHER" id="PTHR21015">
    <property type="entry name" value="UDP-N-ACETYLGLUCOSAMINE--N-ACETYLMURAMYL-(PENTAPEPTIDE) PYROPHOSPHORYL-UNDECAPRENOL N-ACETYLGLUCOSAMINE TRANSFERASE 1"/>
    <property type="match status" value="1"/>
</dbReference>
<dbReference type="SUPFAM" id="SSF53756">
    <property type="entry name" value="UDP-Glycosyltransferase/glycogen phosphorylase"/>
    <property type="match status" value="1"/>
</dbReference>